<name>A0A1Y1I1E1_KLENI</name>
<evidence type="ECO:0000256" key="1">
    <source>
        <dbReference type="SAM" id="MobiDB-lite"/>
    </source>
</evidence>
<dbReference type="Proteomes" id="UP000054558">
    <property type="component" value="Unassembled WGS sequence"/>
</dbReference>
<evidence type="ECO:0000313" key="2">
    <source>
        <dbReference type="EMBL" id="GAQ84724.1"/>
    </source>
</evidence>
<feature type="compositionally biased region" description="Basic residues" evidence="1">
    <location>
        <begin position="342"/>
        <end position="353"/>
    </location>
</feature>
<dbReference type="EMBL" id="DF237152">
    <property type="protein sequence ID" value="GAQ84724.1"/>
    <property type="molecule type" value="Genomic_DNA"/>
</dbReference>
<accession>A0A1Y1I1E1</accession>
<organism evidence="2 3">
    <name type="scientific">Klebsormidium nitens</name>
    <name type="common">Green alga</name>
    <name type="synonym">Ulothrix nitens</name>
    <dbReference type="NCBI Taxonomy" id="105231"/>
    <lineage>
        <taxon>Eukaryota</taxon>
        <taxon>Viridiplantae</taxon>
        <taxon>Streptophyta</taxon>
        <taxon>Klebsormidiophyceae</taxon>
        <taxon>Klebsormidiales</taxon>
        <taxon>Klebsormidiaceae</taxon>
        <taxon>Klebsormidium</taxon>
    </lineage>
</organism>
<evidence type="ECO:0000313" key="3">
    <source>
        <dbReference type="Proteomes" id="UP000054558"/>
    </source>
</evidence>
<proteinExistence type="predicted"/>
<dbReference type="AlphaFoldDB" id="A0A1Y1I1E1"/>
<reference evidence="2 3" key="1">
    <citation type="journal article" date="2014" name="Nat. Commun.">
        <title>Klebsormidium flaccidum genome reveals primary factors for plant terrestrial adaptation.</title>
        <authorList>
            <person name="Hori K."/>
            <person name="Maruyama F."/>
            <person name="Fujisawa T."/>
            <person name="Togashi T."/>
            <person name="Yamamoto N."/>
            <person name="Seo M."/>
            <person name="Sato S."/>
            <person name="Yamada T."/>
            <person name="Mori H."/>
            <person name="Tajima N."/>
            <person name="Moriyama T."/>
            <person name="Ikeuchi M."/>
            <person name="Watanabe M."/>
            <person name="Wada H."/>
            <person name="Kobayashi K."/>
            <person name="Saito M."/>
            <person name="Masuda T."/>
            <person name="Sasaki-Sekimoto Y."/>
            <person name="Mashiguchi K."/>
            <person name="Awai K."/>
            <person name="Shimojima M."/>
            <person name="Masuda S."/>
            <person name="Iwai M."/>
            <person name="Nobusawa T."/>
            <person name="Narise T."/>
            <person name="Kondo S."/>
            <person name="Saito H."/>
            <person name="Sato R."/>
            <person name="Murakawa M."/>
            <person name="Ihara Y."/>
            <person name="Oshima-Yamada Y."/>
            <person name="Ohtaka K."/>
            <person name="Satoh M."/>
            <person name="Sonobe K."/>
            <person name="Ishii M."/>
            <person name="Ohtani R."/>
            <person name="Kanamori-Sato M."/>
            <person name="Honoki R."/>
            <person name="Miyazaki D."/>
            <person name="Mochizuki H."/>
            <person name="Umetsu J."/>
            <person name="Higashi K."/>
            <person name="Shibata D."/>
            <person name="Kamiya Y."/>
            <person name="Sato N."/>
            <person name="Nakamura Y."/>
            <person name="Tabata S."/>
            <person name="Ida S."/>
            <person name="Kurokawa K."/>
            <person name="Ohta H."/>
        </authorList>
    </citation>
    <scope>NUCLEOTIDE SEQUENCE [LARGE SCALE GENOMIC DNA]</scope>
    <source>
        <strain evidence="2 3">NIES-2285</strain>
    </source>
</reference>
<sequence length="353" mass="39266">MEGPKEVEVKWKECSRSSREVLEMIAEYEQATFDLAKPEESDWVQMILKDATCGDLETSVCAFGRFVNIFSKLVHEQGKAKAAETASYILQRGFAKELHAGLKDARSSGAWFLLPKSDRTGVKFLLSRVEAYASVLGLLTVDERTASFFLKEMEALLVLLEGLFYQAAHPSLAKLTQSIGVDQDPATDARRAIIRAISALIEWSKRAQRFMIKRRSLYLDMIREIAKMHQSGNPSETDYLTVEINLPAELCPDSETLTEEQGIELCEMLAEHNPTIKSRVERIAAAAKSPICKNTPLSKRKCSSPACDKIEPESERFKTVKKLLGKLVTKECAQGGTGGLQRKGKAPGVKARH</sequence>
<keyword evidence="3" id="KW-1185">Reference proteome</keyword>
<feature type="region of interest" description="Disordered" evidence="1">
    <location>
        <begin position="334"/>
        <end position="353"/>
    </location>
</feature>
<gene>
    <name evidence="2" type="ORF">KFL_002030070</name>
</gene>
<protein>
    <submittedName>
        <fullName evidence="2">Uncharacterized protein</fullName>
    </submittedName>
</protein>